<accession>A0A1J1J6B8</accession>
<keyword evidence="2" id="KW-1185">Reference proteome</keyword>
<gene>
    <name evidence="1" type="ORF">CLUMA_CG021096</name>
</gene>
<reference evidence="1 2" key="1">
    <citation type="submission" date="2015-04" db="EMBL/GenBank/DDBJ databases">
        <authorList>
            <person name="Syromyatnikov M.Y."/>
            <person name="Popov V.N."/>
        </authorList>
    </citation>
    <scope>NUCLEOTIDE SEQUENCE [LARGE SCALE GENOMIC DNA]</scope>
</reference>
<dbReference type="EMBL" id="CVRI01000074">
    <property type="protein sequence ID" value="CRL07955.1"/>
    <property type="molecule type" value="Genomic_DNA"/>
</dbReference>
<protein>
    <submittedName>
        <fullName evidence="1">CLUMA_CG021096, isoform A</fullName>
    </submittedName>
</protein>
<dbReference type="AlphaFoldDB" id="A0A1J1J6B8"/>
<name>A0A1J1J6B8_9DIPT</name>
<proteinExistence type="predicted"/>
<evidence type="ECO:0000313" key="2">
    <source>
        <dbReference type="Proteomes" id="UP000183832"/>
    </source>
</evidence>
<evidence type="ECO:0000313" key="1">
    <source>
        <dbReference type="EMBL" id="CRL07955.1"/>
    </source>
</evidence>
<dbReference type="Proteomes" id="UP000183832">
    <property type="component" value="Unassembled WGS sequence"/>
</dbReference>
<sequence>MDETTCSTTCSKNKHTNINNSLSNVYASETIERKPHTLRIYLNQPLVSDNLIKSKSKIQDSCEPLDVSILKSKGIL</sequence>
<organism evidence="1 2">
    <name type="scientific">Clunio marinus</name>
    <dbReference type="NCBI Taxonomy" id="568069"/>
    <lineage>
        <taxon>Eukaryota</taxon>
        <taxon>Metazoa</taxon>
        <taxon>Ecdysozoa</taxon>
        <taxon>Arthropoda</taxon>
        <taxon>Hexapoda</taxon>
        <taxon>Insecta</taxon>
        <taxon>Pterygota</taxon>
        <taxon>Neoptera</taxon>
        <taxon>Endopterygota</taxon>
        <taxon>Diptera</taxon>
        <taxon>Nematocera</taxon>
        <taxon>Chironomoidea</taxon>
        <taxon>Chironomidae</taxon>
        <taxon>Clunio</taxon>
    </lineage>
</organism>